<name>K8XX36_RHOOP</name>
<comment type="caution">
    <text evidence="2">The sequence shown here is derived from an EMBL/GenBank/DDBJ whole genome shotgun (WGS) entry which is preliminary data.</text>
</comment>
<dbReference type="AlphaFoldDB" id="K8XX36"/>
<reference evidence="2 3" key="1">
    <citation type="journal article" date="2013" name="Genome Announc.">
        <title>Draft Genome Sequence of Rhodococcus opacus Strain M213 Shows a Diverse Catabolic Potential.</title>
        <authorList>
            <person name="Pathak A."/>
            <person name="Green S.J."/>
            <person name="Ogram A."/>
            <person name="Chauhan A."/>
        </authorList>
    </citation>
    <scope>NUCLEOTIDE SEQUENCE [LARGE SCALE GENOMIC DNA]</scope>
    <source>
        <strain evidence="2 3">M213</strain>
    </source>
</reference>
<dbReference type="Proteomes" id="UP000005951">
    <property type="component" value="Unassembled WGS sequence"/>
</dbReference>
<dbReference type="EMBL" id="AJYC02000049">
    <property type="protein sequence ID" value="EKT81745.1"/>
    <property type="molecule type" value="Genomic_DNA"/>
</dbReference>
<evidence type="ECO:0000313" key="3">
    <source>
        <dbReference type="Proteomes" id="UP000005951"/>
    </source>
</evidence>
<gene>
    <name evidence="2" type="ORF">WSS_A15789</name>
</gene>
<evidence type="ECO:0000313" key="2">
    <source>
        <dbReference type="EMBL" id="EKT81745.1"/>
    </source>
</evidence>
<accession>K8XX36</accession>
<protein>
    <submittedName>
        <fullName evidence="2">Uncharacterized protein</fullName>
    </submittedName>
</protein>
<evidence type="ECO:0000256" key="1">
    <source>
        <dbReference type="SAM" id="MobiDB-lite"/>
    </source>
</evidence>
<organism evidence="2 3">
    <name type="scientific">Rhodococcus opacus M213</name>
    <dbReference type="NCBI Taxonomy" id="1129896"/>
    <lineage>
        <taxon>Bacteria</taxon>
        <taxon>Bacillati</taxon>
        <taxon>Actinomycetota</taxon>
        <taxon>Actinomycetes</taxon>
        <taxon>Mycobacteriales</taxon>
        <taxon>Nocardiaceae</taxon>
        <taxon>Rhodococcus</taxon>
    </lineage>
</organism>
<proteinExistence type="predicted"/>
<sequence length="85" mass="9308">MITDVRVQADRQPPSRLAPTNTSGRPIMQNLSFLLAEQMAHHQYPRTVVVDEPQTTATSKIRAGARVMFSASAQARRVGVRSCGS</sequence>
<feature type="region of interest" description="Disordered" evidence="1">
    <location>
        <begin position="1"/>
        <end position="24"/>
    </location>
</feature>